<dbReference type="OrthoDB" id="9927103at2759"/>
<dbReference type="InterPro" id="IPR008949">
    <property type="entry name" value="Isoprenoid_synthase_dom_sf"/>
</dbReference>
<gene>
    <name evidence="9" type="ORF">D9Q98_005152</name>
</gene>
<dbReference type="GO" id="GO:0010236">
    <property type="term" value="P:plastoquinone biosynthetic process"/>
    <property type="evidence" value="ECO:0007669"/>
    <property type="project" value="TreeGrafter"/>
</dbReference>
<dbReference type="Proteomes" id="UP001055712">
    <property type="component" value="Unassembled WGS sequence"/>
</dbReference>
<dbReference type="InterPro" id="IPR033749">
    <property type="entry name" value="Polyprenyl_synt_CS"/>
</dbReference>
<keyword evidence="4" id="KW-0479">Metal-binding</keyword>
<name>A0A9D4YXD8_CHLVU</name>
<dbReference type="NCBIfam" id="TIGR02749">
    <property type="entry name" value="prenyl_cyano"/>
    <property type="match status" value="1"/>
</dbReference>
<reference evidence="9" key="2">
    <citation type="submission" date="2020-11" db="EMBL/GenBank/DDBJ databases">
        <authorList>
            <person name="Cecchin M."/>
            <person name="Marcolungo L."/>
            <person name="Rossato M."/>
            <person name="Girolomoni L."/>
            <person name="Cosentino E."/>
            <person name="Cuine S."/>
            <person name="Li-Beisson Y."/>
            <person name="Delledonne M."/>
            <person name="Ballottari M."/>
        </authorList>
    </citation>
    <scope>NUCLEOTIDE SEQUENCE</scope>
    <source>
        <strain evidence="9">211/11P</strain>
        <tissue evidence="9">Whole cell</tissue>
    </source>
</reference>
<keyword evidence="3 7" id="KW-0808">Transferase</keyword>
<evidence type="ECO:0000313" key="9">
    <source>
        <dbReference type="EMBL" id="KAI3430559.1"/>
    </source>
</evidence>
<organism evidence="9 10">
    <name type="scientific">Chlorella vulgaris</name>
    <name type="common">Green alga</name>
    <dbReference type="NCBI Taxonomy" id="3077"/>
    <lineage>
        <taxon>Eukaryota</taxon>
        <taxon>Viridiplantae</taxon>
        <taxon>Chlorophyta</taxon>
        <taxon>core chlorophytes</taxon>
        <taxon>Trebouxiophyceae</taxon>
        <taxon>Chlorellales</taxon>
        <taxon>Chlorellaceae</taxon>
        <taxon>Chlorella clade</taxon>
        <taxon>Chlorella</taxon>
    </lineage>
</organism>
<reference evidence="9" key="1">
    <citation type="journal article" date="2019" name="Plant J.">
        <title>Chlorella vulgaris genome assembly and annotation reveals the molecular basis for metabolic acclimation to high light conditions.</title>
        <authorList>
            <person name="Cecchin M."/>
            <person name="Marcolungo L."/>
            <person name="Rossato M."/>
            <person name="Girolomoni L."/>
            <person name="Cosentino E."/>
            <person name="Cuine S."/>
            <person name="Li-Beisson Y."/>
            <person name="Delledonne M."/>
            <person name="Ballottari M."/>
        </authorList>
    </citation>
    <scope>NUCLEOTIDE SEQUENCE</scope>
    <source>
        <strain evidence="9">211/11P</strain>
    </source>
</reference>
<dbReference type="GO" id="GO:0046872">
    <property type="term" value="F:metal ion binding"/>
    <property type="evidence" value="ECO:0007669"/>
    <property type="project" value="UniProtKB-KW"/>
</dbReference>
<comment type="cofactor">
    <cofactor evidence="1">
        <name>Mg(2+)</name>
        <dbReference type="ChEBI" id="CHEBI:18420"/>
    </cofactor>
</comment>
<feature type="compositionally biased region" description="Basic and acidic residues" evidence="8">
    <location>
        <begin position="52"/>
        <end position="61"/>
    </location>
</feature>
<dbReference type="PROSITE" id="PS00444">
    <property type="entry name" value="POLYPRENYL_SYNTHASE_2"/>
    <property type="match status" value="1"/>
</dbReference>
<keyword evidence="10" id="KW-1185">Reference proteome</keyword>
<evidence type="ECO:0008006" key="11">
    <source>
        <dbReference type="Google" id="ProtNLM"/>
    </source>
</evidence>
<comment type="similarity">
    <text evidence="2 7">Belongs to the FPP/GGPP synthase family.</text>
</comment>
<protein>
    <recommendedName>
        <fullName evidence="11">Solanesyl diphosphate synthase</fullName>
    </recommendedName>
</protein>
<evidence type="ECO:0000256" key="3">
    <source>
        <dbReference type="ARBA" id="ARBA00022679"/>
    </source>
</evidence>
<sequence length="433" mass="46824">MQALRANTPVIGHAEPHGMNGGRGVWSRARSSSASGSSRTCQAPRAQALGSRDGETEEVRRMPRATRAGPVRVYTPVQEAAPPAAPAPRPQHEGASSGPGLEHEAVTMEHVSRPVVEDMAICRQNLLNVVGERHPMLLAAANQIFSAGGKRLRPLIVLLVARATYPLTGLSDVTDRHRRLAEISEMLHTASLVHDDVLDECDTRRGKETVNSMYGTRVAVLAGDFLFAQSSWFLANLDNMEVIKLISQVIADFADGEISQAASLFDPSIDLQRYLDKSFWKTASLIAASCRSAAVFSDCDVEVKEAMYAYGKHLGLAFQVVDDILDFTQSAEQLGKPQGQDLASGNLTAPAIYALQDEMVGSGLLQLIKGRFKEEGSLQRALELVSLGGGIDKARVLAREQGDLALASLACLPDTPSKRSLEQMVDLVLERLY</sequence>
<dbReference type="Gene3D" id="1.10.600.10">
    <property type="entry name" value="Farnesyl Diphosphate Synthase"/>
    <property type="match status" value="1"/>
</dbReference>
<dbReference type="SUPFAM" id="SSF48576">
    <property type="entry name" value="Terpenoid synthases"/>
    <property type="match status" value="1"/>
</dbReference>
<evidence type="ECO:0000256" key="1">
    <source>
        <dbReference type="ARBA" id="ARBA00001946"/>
    </source>
</evidence>
<dbReference type="Pfam" id="PF00348">
    <property type="entry name" value="polyprenyl_synt"/>
    <property type="match status" value="1"/>
</dbReference>
<accession>A0A9D4YXD8</accession>
<keyword evidence="5" id="KW-0460">Magnesium</keyword>
<dbReference type="GO" id="GO:0008299">
    <property type="term" value="P:isoprenoid biosynthetic process"/>
    <property type="evidence" value="ECO:0007669"/>
    <property type="project" value="UniProtKB-KW"/>
</dbReference>
<proteinExistence type="inferred from homology"/>
<feature type="region of interest" description="Disordered" evidence="8">
    <location>
        <begin position="1"/>
        <end position="100"/>
    </location>
</feature>
<evidence type="ECO:0000256" key="7">
    <source>
        <dbReference type="RuleBase" id="RU004466"/>
    </source>
</evidence>
<dbReference type="PANTHER" id="PTHR12001">
    <property type="entry name" value="GERANYLGERANYL PYROPHOSPHATE SYNTHASE"/>
    <property type="match status" value="1"/>
</dbReference>
<dbReference type="AlphaFoldDB" id="A0A9D4YXD8"/>
<feature type="compositionally biased region" description="Low complexity" evidence="8">
    <location>
        <begin position="25"/>
        <end position="39"/>
    </location>
</feature>
<evidence type="ECO:0000256" key="5">
    <source>
        <dbReference type="ARBA" id="ARBA00022842"/>
    </source>
</evidence>
<dbReference type="SFLD" id="SFLDS00005">
    <property type="entry name" value="Isoprenoid_Synthase_Type_I"/>
    <property type="match status" value="1"/>
</dbReference>
<dbReference type="PROSITE" id="PS00723">
    <property type="entry name" value="POLYPRENYL_SYNTHASE_1"/>
    <property type="match status" value="1"/>
</dbReference>
<evidence type="ECO:0000256" key="6">
    <source>
        <dbReference type="ARBA" id="ARBA00023229"/>
    </source>
</evidence>
<evidence type="ECO:0000256" key="2">
    <source>
        <dbReference type="ARBA" id="ARBA00006706"/>
    </source>
</evidence>
<dbReference type="GO" id="GO:0009507">
    <property type="term" value="C:chloroplast"/>
    <property type="evidence" value="ECO:0007669"/>
    <property type="project" value="TreeGrafter"/>
</dbReference>
<dbReference type="PANTHER" id="PTHR12001:SF69">
    <property type="entry name" value="ALL TRANS-POLYPRENYL-DIPHOSPHATE SYNTHASE PDSS1"/>
    <property type="match status" value="1"/>
</dbReference>
<dbReference type="EMBL" id="SIDB01000007">
    <property type="protein sequence ID" value="KAI3430559.1"/>
    <property type="molecule type" value="Genomic_DNA"/>
</dbReference>
<evidence type="ECO:0000256" key="4">
    <source>
        <dbReference type="ARBA" id="ARBA00022723"/>
    </source>
</evidence>
<dbReference type="CDD" id="cd00685">
    <property type="entry name" value="Trans_IPPS_HT"/>
    <property type="match status" value="1"/>
</dbReference>
<dbReference type="GO" id="GO:0004659">
    <property type="term" value="F:prenyltransferase activity"/>
    <property type="evidence" value="ECO:0007669"/>
    <property type="project" value="InterPro"/>
</dbReference>
<comment type="caution">
    <text evidence="9">The sequence shown here is derived from an EMBL/GenBank/DDBJ whole genome shotgun (WGS) entry which is preliminary data.</text>
</comment>
<evidence type="ECO:0000256" key="8">
    <source>
        <dbReference type="SAM" id="MobiDB-lite"/>
    </source>
</evidence>
<dbReference type="InterPro" id="IPR000092">
    <property type="entry name" value="Polyprenyl_synt"/>
</dbReference>
<evidence type="ECO:0000313" key="10">
    <source>
        <dbReference type="Proteomes" id="UP001055712"/>
    </source>
</evidence>
<keyword evidence="6" id="KW-0414">Isoprene biosynthesis</keyword>